<dbReference type="Proteomes" id="UP001203423">
    <property type="component" value="Unassembled WGS sequence"/>
</dbReference>
<dbReference type="PANTHER" id="PTHR35936:SF19">
    <property type="entry name" value="AMINO-ACID-BINDING PROTEIN YXEM-RELATED"/>
    <property type="match status" value="1"/>
</dbReference>
<feature type="chain" id="PRO_5045051725" evidence="3">
    <location>
        <begin position="20"/>
        <end position="232"/>
    </location>
</feature>
<proteinExistence type="inferred from homology"/>
<keyword evidence="2 3" id="KW-0732">Signal</keyword>
<dbReference type="Pfam" id="PF00497">
    <property type="entry name" value="SBP_bac_3"/>
    <property type="match status" value="1"/>
</dbReference>
<evidence type="ECO:0000259" key="4">
    <source>
        <dbReference type="SMART" id="SM00062"/>
    </source>
</evidence>
<comment type="similarity">
    <text evidence="1">Belongs to the bacterial solute-binding protein 3 family.</text>
</comment>
<dbReference type="SUPFAM" id="SSF53850">
    <property type="entry name" value="Periplasmic binding protein-like II"/>
    <property type="match status" value="1"/>
</dbReference>
<comment type="caution">
    <text evidence="5">The sequence shown here is derived from an EMBL/GenBank/DDBJ whole genome shotgun (WGS) entry which is preliminary data.</text>
</comment>
<evidence type="ECO:0000256" key="1">
    <source>
        <dbReference type="ARBA" id="ARBA00010333"/>
    </source>
</evidence>
<feature type="domain" description="Solute-binding protein family 3/N-terminal" evidence="4">
    <location>
        <begin position="22"/>
        <end position="232"/>
    </location>
</feature>
<sequence length="232" mass="26631">MKLNVVLLLIWSCCFNVSAAEQLLVGTTGDYRPLTWLDEPSHVFSGEAIELLQRFAKDEGFEVTFVQTHWPELSTDLASGRFQMAVGGISATQGRAEQFLVSVPIAVFGKTALMRCRDQSRFNDFHDIDRTGIRIVENRGGTNERFALSRIKKATLIIVPNNHLPFRYLVENKADVMFTDSIEVDYISRINPLLCGLRSKKRYTTSEKVFLFRRDEVALQKKFNTWFKKQKK</sequence>
<dbReference type="RefSeq" id="WP_248940637.1">
    <property type="nucleotide sequence ID" value="NZ_JAKIKS010000045.1"/>
</dbReference>
<feature type="signal peptide" evidence="3">
    <location>
        <begin position="1"/>
        <end position="19"/>
    </location>
</feature>
<dbReference type="InterPro" id="IPR001638">
    <property type="entry name" value="Solute-binding_3/MltF_N"/>
</dbReference>
<gene>
    <name evidence="5" type="ORF">L2764_12755</name>
</gene>
<dbReference type="PANTHER" id="PTHR35936">
    <property type="entry name" value="MEMBRANE-BOUND LYTIC MUREIN TRANSGLYCOSYLASE F"/>
    <property type="match status" value="1"/>
</dbReference>
<dbReference type="Gene3D" id="3.40.190.10">
    <property type="entry name" value="Periplasmic binding protein-like II"/>
    <property type="match status" value="2"/>
</dbReference>
<accession>A0ABT0LCC2</accession>
<evidence type="ECO:0000256" key="3">
    <source>
        <dbReference type="SAM" id="SignalP"/>
    </source>
</evidence>
<evidence type="ECO:0000313" key="6">
    <source>
        <dbReference type="Proteomes" id="UP001203423"/>
    </source>
</evidence>
<protein>
    <submittedName>
        <fullName evidence="5">Transporter substrate-binding domain-containing protein</fullName>
    </submittedName>
</protein>
<organism evidence="5 6">
    <name type="scientific">Shewanella surugensis</name>
    <dbReference type="NCBI Taxonomy" id="212020"/>
    <lineage>
        <taxon>Bacteria</taxon>
        <taxon>Pseudomonadati</taxon>
        <taxon>Pseudomonadota</taxon>
        <taxon>Gammaproteobacteria</taxon>
        <taxon>Alteromonadales</taxon>
        <taxon>Shewanellaceae</taxon>
        <taxon>Shewanella</taxon>
    </lineage>
</organism>
<name>A0ABT0LCC2_9GAMM</name>
<dbReference type="SMART" id="SM00062">
    <property type="entry name" value="PBPb"/>
    <property type="match status" value="1"/>
</dbReference>
<dbReference type="EMBL" id="JAKIKS010000045">
    <property type="protein sequence ID" value="MCL1125323.1"/>
    <property type="molecule type" value="Genomic_DNA"/>
</dbReference>
<evidence type="ECO:0000256" key="2">
    <source>
        <dbReference type="ARBA" id="ARBA00022729"/>
    </source>
</evidence>
<keyword evidence="6" id="KW-1185">Reference proteome</keyword>
<reference evidence="5 6" key="1">
    <citation type="submission" date="2022-01" db="EMBL/GenBank/DDBJ databases">
        <title>Whole genome-based taxonomy of the Shewanellaceae.</title>
        <authorList>
            <person name="Martin-Rodriguez A.J."/>
        </authorList>
    </citation>
    <scope>NUCLEOTIDE SEQUENCE [LARGE SCALE GENOMIC DNA]</scope>
    <source>
        <strain evidence="5 6">DSM 17177</strain>
    </source>
</reference>
<evidence type="ECO:0000313" key="5">
    <source>
        <dbReference type="EMBL" id="MCL1125323.1"/>
    </source>
</evidence>